<dbReference type="EMBL" id="CABDUW010000062">
    <property type="protein sequence ID" value="VTJ56135.1"/>
    <property type="molecule type" value="Genomic_DNA"/>
</dbReference>
<proteinExistence type="predicted"/>
<keyword evidence="2" id="KW-1185">Reference proteome</keyword>
<dbReference type="AlphaFoldDB" id="A0A5E4AG47"/>
<organism evidence="1 2">
    <name type="scientific">Marmota monax</name>
    <name type="common">Woodchuck</name>
    <dbReference type="NCBI Taxonomy" id="9995"/>
    <lineage>
        <taxon>Eukaryota</taxon>
        <taxon>Metazoa</taxon>
        <taxon>Chordata</taxon>
        <taxon>Craniata</taxon>
        <taxon>Vertebrata</taxon>
        <taxon>Euteleostomi</taxon>
        <taxon>Mammalia</taxon>
        <taxon>Eutheria</taxon>
        <taxon>Euarchontoglires</taxon>
        <taxon>Glires</taxon>
        <taxon>Rodentia</taxon>
        <taxon>Sciuromorpha</taxon>
        <taxon>Sciuridae</taxon>
        <taxon>Xerinae</taxon>
        <taxon>Marmotini</taxon>
        <taxon>Marmota</taxon>
    </lineage>
</organism>
<feature type="non-terminal residue" evidence="1">
    <location>
        <position position="76"/>
    </location>
</feature>
<evidence type="ECO:0000313" key="1">
    <source>
        <dbReference type="EMBL" id="VTJ56135.1"/>
    </source>
</evidence>
<sequence length="76" mass="8343">MRKHPLKKKPAAYLREGACALHNTHVEGIRLKDKAPSGRNLFGHNTAIGKLFNIQELQGSPVIIMKPPVYNGGKKG</sequence>
<dbReference type="Proteomes" id="UP000335636">
    <property type="component" value="Unassembled WGS sequence"/>
</dbReference>
<name>A0A5E4AG47_MARMO</name>
<comment type="caution">
    <text evidence="1">The sequence shown here is derived from an EMBL/GenBank/DDBJ whole genome shotgun (WGS) entry which is preliminary data.</text>
</comment>
<accession>A0A5E4AG47</accession>
<gene>
    <name evidence="1" type="ORF">MONAX_5E039799</name>
</gene>
<reference evidence="1" key="1">
    <citation type="submission" date="2019-04" db="EMBL/GenBank/DDBJ databases">
        <authorList>
            <person name="Alioto T."/>
            <person name="Alioto T."/>
        </authorList>
    </citation>
    <scope>NUCLEOTIDE SEQUENCE [LARGE SCALE GENOMIC DNA]</scope>
</reference>
<evidence type="ECO:0000313" key="2">
    <source>
        <dbReference type="Proteomes" id="UP000335636"/>
    </source>
</evidence>
<protein>
    <submittedName>
        <fullName evidence="1">Uncharacterized protein</fullName>
    </submittedName>
</protein>